<evidence type="ECO:0000313" key="7">
    <source>
        <dbReference type="EMBL" id="MFC5438432.1"/>
    </source>
</evidence>
<proteinExistence type="predicted"/>
<organism evidence="7 8">
    <name type="scientific">Rhodanobacter ginsenosidimutans</name>
    <dbReference type="NCBI Taxonomy" id="490571"/>
    <lineage>
        <taxon>Bacteria</taxon>
        <taxon>Pseudomonadati</taxon>
        <taxon>Pseudomonadota</taxon>
        <taxon>Gammaproteobacteria</taxon>
        <taxon>Lysobacterales</taxon>
        <taxon>Rhodanobacteraceae</taxon>
        <taxon>Rhodanobacter</taxon>
    </lineage>
</organism>
<dbReference type="InterPro" id="IPR011707">
    <property type="entry name" value="Cu-oxidase-like_N"/>
</dbReference>
<dbReference type="InterPro" id="IPR045087">
    <property type="entry name" value="Cu-oxidase_fam"/>
</dbReference>
<keyword evidence="2" id="KW-0560">Oxidoreductase</keyword>
<dbReference type="RefSeq" id="WP_377337514.1">
    <property type="nucleotide sequence ID" value="NZ_JALBWS010000015.1"/>
</dbReference>
<evidence type="ECO:0000256" key="2">
    <source>
        <dbReference type="ARBA" id="ARBA00023002"/>
    </source>
</evidence>
<dbReference type="Gene3D" id="2.60.40.420">
    <property type="entry name" value="Cupredoxins - blue copper proteins"/>
    <property type="match status" value="2"/>
</dbReference>
<dbReference type="PANTHER" id="PTHR11709">
    <property type="entry name" value="MULTI-COPPER OXIDASE"/>
    <property type="match status" value="1"/>
</dbReference>
<sequence length="339" mass="38021">MKCLIVAMAMMALAITNSAVAASRSFEMNIQDTEITLVNNQKYHTFAFNGQVPAPLIYVDEGDDVTVVVNNLTAMNHTIHWHGLLQKNNWKMDGVPGVTQEAIKPGESFTYHFKAEPAGTLWYHCHVNTNEHVDLRGMWGPLIVRPKHPTALEKTVTADFILMLSEWDSKWADKPGFGGLPTDQPDYFTINGKAFPEVQPIRVKEGDVVRIRLIGTGDKMHSIHIHGHDFLIAFKDGQPLKSPIIADTVLIGPGERYDLIFKADNPGRWMVHDHIESHTVNGKQPMGGIMTVIEYAGIPNDPWYELGSHKFVPNFYYEDSLKKGPGFYNADVFQGKVIE</sequence>
<feature type="domain" description="Plastocyanin-like" evidence="5">
    <location>
        <begin position="184"/>
        <end position="282"/>
    </location>
</feature>
<evidence type="ECO:0000256" key="1">
    <source>
        <dbReference type="ARBA" id="ARBA00022723"/>
    </source>
</evidence>
<evidence type="ECO:0000256" key="3">
    <source>
        <dbReference type="ARBA" id="ARBA00023008"/>
    </source>
</evidence>
<dbReference type="Pfam" id="PF07731">
    <property type="entry name" value="Cu-oxidase_2"/>
    <property type="match status" value="1"/>
</dbReference>
<feature type="signal peptide" evidence="4">
    <location>
        <begin position="1"/>
        <end position="21"/>
    </location>
</feature>
<dbReference type="PANTHER" id="PTHR11709:SF394">
    <property type="entry name" value="FI03373P-RELATED"/>
    <property type="match status" value="1"/>
</dbReference>
<protein>
    <submittedName>
        <fullName evidence="7">Multicopper oxidase domain-containing protein</fullName>
    </submittedName>
</protein>
<dbReference type="CDD" id="cd13859">
    <property type="entry name" value="CuRO_D1_2dMcoN_like"/>
    <property type="match status" value="1"/>
</dbReference>
<evidence type="ECO:0000259" key="6">
    <source>
        <dbReference type="Pfam" id="PF07732"/>
    </source>
</evidence>
<dbReference type="InterPro" id="IPR011706">
    <property type="entry name" value="Cu-oxidase_C"/>
</dbReference>
<feature type="chain" id="PRO_5046281076" evidence="4">
    <location>
        <begin position="22"/>
        <end position="339"/>
    </location>
</feature>
<dbReference type="InterPro" id="IPR008972">
    <property type="entry name" value="Cupredoxin"/>
</dbReference>
<reference evidence="8" key="1">
    <citation type="journal article" date="2019" name="Int. J. Syst. Evol. Microbiol.">
        <title>The Global Catalogue of Microorganisms (GCM) 10K type strain sequencing project: providing services to taxonomists for standard genome sequencing and annotation.</title>
        <authorList>
            <consortium name="The Broad Institute Genomics Platform"/>
            <consortium name="The Broad Institute Genome Sequencing Center for Infectious Disease"/>
            <person name="Wu L."/>
            <person name="Ma J."/>
        </authorList>
    </citation>
    <scope>NUCLEOTIDE SEQUENCE [LARGE SCALE GENOMIC DNA]</scope>
    <source>
        <strain evidence="8">KACC 12822</strain>
    </source>
</reference>
<gene>
    <name evidence="7" type="ORF">ACFPK0_00245</name>
</gene>
<dbReference type="SUPFAM" id="SSF49503">
    <property type="entry name" value="Cupredoxins"/>
    <property type="match status" value="2"/>
</dbReference>
<evidence type="ECO:0000256" key="4">
    <source>
        <dbReference type="SAM" id="SignalP"/>
    </source>
</evidence>
<feature type="domain" description="Plastocyanin-like" evidence="6">
    <location>
        <begin position="30"/>
        <end position="147"/>
    </location>
</feature>
<name>A0ABW0JRK4_9GAMM</name>
<evidence type="ECO:0000313" key="8">
    <source>
        <dbReference type="Proteomes" id="UP001596018"/>
    </source>
</evidence>
<keyword evidence="1" id="KW-0479">Metal-binding</keyword>
<keyword evidence="4" id="KW-0732">Signal</keyword>
<comment type="caution">
    <text evidence="7">The sequence shown here is derived from an EMBL/GenBank/DDBJ whole genome shotgun (WGS) entry which is preliminary data.</text>
</comment>
<dbReference type="Pfam" id="PF07732">
    <property type="entry name" value="Cu-oxidase_3"/>
    <property type="match status" value="1"/>
</dbReference>
<evidence type="ECO:0000259" key="5">
    <source>
        <dbReference type="Pfam" id="PF07731"/>
    </source>
</evidence>
<dbReference type="Proteomes" id="UP001596018">
    <property type="component" value="Unassembled WGS sequence"/>
</dbReference>
<keyword evidence="3" id="KW-0186">Copper</keyword>
<keyword evidence="8" id="KW-1185">Reference proteome</keyword>
<dbReference type="EMBL" id="JBHSMM010000001">
    <property type="protein sequence ID" value="MFC5438432.1"/>
    <property type="molecule type" value="Genomic_DNA"/>
</dbReference>
<accession>A0ABW0JRK4</accession>
<dbReference type="CDD" id="cd04202">
    <property type="entry name" value="CuRO_D2_2dMcoN_like"/>
    <property type="match status" value="1"/>
</dbReference>